<dbReference type="GO" id="GO:0016787">
    <property type="term" value="F:hydrolase activity"/>
    <property type="evidence" value="ECO:0007669"/>
    <property type="project" value="UniProtKB-KW"/>
</dbReference>
<feature type="domain" description="Beta-lactamase-related" evidence="1">
    <location>
        <begin position="4"/>
        <end position="312"/>
    </location>
</feature>
<dbReference type="RefSeq" id="WP_387417388.1">
    <property type="nucleotide sequence ID" value="NZ_JBIASD010000041.1"/>
</dbReference>
<gene>
    <name evidence="2" type="ORF">ACFYXI_36995</name>
</gene>
<comment type="caution">
    <text evidence="2">The sequence shown here is derived from an EMBL/GenBank/DDBJ whole genome shotgun (WGS) entry which is preliminary data.</text>
</comment>
<keyword evidence="2" id="KW-0378">Hydrolase</keyword>
<sequence length="440" mass="46795">MTDFEELVRASGAPGGVFAVRHGGEVREQAWGLANLDTGQPMTTGTIFEIASVSKIYTATLAMLLADAGKLDLDRPIRHYLPDFVVADEQATATVTARHLLTHTSGIDGDKLDDHGRGEDAIERYVAACASLGQVHPVGATQSYCNTGFVILGRLIEVLTGLPWSDALRDLLTGPLGLAHTFTLPEELIWQRLAAPHTPTGILRVWDNARSTAPCGGISATAADVLSFAGLHLADGAGLLTAASARAMREPQVALPNPYGEATHWGLGWKLTVQPDRPLVIGHGGANYGHQARLICVPEHDFAAVVLINAGGVDIDSVARPLFDKELSALGVRLPPGLEAPERPPAVDLTRHAGTFRTLAFELSLEPDGGALEGVLRLVTPDAAQLPGEHTTRPITFLPVRDGLYVSRFAGEQRLTPAVFFAIDGQDYLHIGGRAFLRAG</sequence>
<dbReference type="InterPro" id="IPR012338">
    <property type="entry name" value="Beta-lactam/transpept-like"/>
</dbReference>
<evidence type="ECO:0000313" key="3">
    <source>
        <dbReference type="Proteomes" id="UP001602013"/>
    </source>
</evidence>
<dbReference type="InterPro" id="IPR050491">
    <property type="entry name" value="AmpC-like"/>
</dbReference>
<proteinExistence type="predicted"/>
<organism evidence="2 3">
    <name type="scientific">Microtetraspora malaysiensis</name>
    <dbReference type="NCBI Taxonomy" id="161358"/>
    <lineage>
        <taxon>Bacteria</taxon>
        <taxon>Bacillati</taxon>
        <taxon>Actinomycetota</taxon>
        <taxon>Actinomycetes</taxon>
        <taxon>Streptosporangiales</taxon>
        <taxon>Streptosporangiaceae</taxon>
        <taxon>Microtetraspora</taxon>
    </lineage>
</organism>
<dbReference type="EMBL" id="JBIASD010000041">
    <property type="protein sequence ID" value="MFF3671195.1"/>
    <property type="molecule type" value="Genomic_DNA"/>
</dbReference>
<dbReference type="InterPro" id="IPR001466">
    <property type="entry name" value="Beta-lactam-related"/>
</dbReference>
<dbReference type="PANTHER" id="PTHR46825">
    <property type="entry name" value="D-ALANYL-D-ALANINE-CARBOXYPEPTIDASE/ENDOPEPTIDASE AMPH"/>
    <property type="match status" value="1"/>
</dbReference>
<evidence type="ECO:0000313" key="2">
    <source>
        <dbReference type="EMBL" id="MFF3671195.1"/>
    </source>
</evidence>
<dbReference type="SUPFAM" id="SSF56601">
    <property type="entry name" value="beta-lactamase/transpeptidase-like"/>
    <property type="match status" value="1"/>
</dbReference>
<evidence type="ECO:0000259" key="1">
    <source>
        <dbReference type="Pfam" id="PF00144"/>
    </source>
</evidence>
<dbReference type="Proteomes" id="UP001602013">
    <property type="component" value="Unassembled WGS sequence"/>
</dbReference>
<dbReference type="EC" id="3.-.-.-" evidence="2"/>
<dbReference type="Gene3D" id="3.40.710.10">
    <property type="entry name" value="DD-peptidase/beta-lactamase superfamily"/>
    <property type="match status" value="1"/>
</dbReference>
<dbReference type="Pfam" id="PF00144">
    <property type="entry name" value="Beta-lactamase"/>
    <property type="match status" value="1"/>
</dbReference>
<name>A0ABW6T1Q2_9ACTN</name>
<keyword evidence="3" id="KW-1185">Reference proteome</keyword>
<reference evidence="2 3" key="1">
    <citation type="submission" date="2024-10" db="EMBL/GenBank/DDBJ databases">
        <title>The Natural Products Discovery Center: Release of the First 8490 Sequenced Strains for Exploring Actinobacteria Biosynthetic Diversity.</title>
        <authorList>
            <person name="Kalkreuter E."/>
            <person name="Kautsar S.A."/>
            <person name="Yang D."/>
            <person name="Bader C.D."/>
            <person name="Teijaro C.N."/>
            <person name="Fluegel L."/>
            <person name="Davis C.M."/>
            <person name="Simpson J.R."/>
            <person name="Lauterbach L."/>
            <person name="Steele A.D."/>
            <person name="Gui C."/>
            <person name="Meng S."/>
            <person name="Li G."/>
            <person name="Viehrig K."/>
            <person name="Ye F."/>
            <person name="Su P."/>
            <person name="Kiefer A.F."/>
            <person name="Nichols A."/>
            <person name="Cepeda A.J."/>
            <person name="Yan W."/>
            <person name="Fan B."/>
            <person name="Jiang Y."/>
            <person name="Adhikari A."/>
            <person name="Zheng C.-J."/>
            <person name="Schuster L."/>
            <person name="Cowan T.M."/>
            <person name="Smanski M.J."/>
            <person name="Chevrette M.G."/>
            <person name="De Carvalho L.P.S."/>
            <person name="Shen B."/>
        </authorList>
    </citation>
    <scope>NUCLEOTIDE SEQUENCE [LARGE SCALE GENOMIC DNA]</scope>
    <source>
        <strain evidence="2 3">NPDC002173</strain>
    </source>
</reference>
<dbReference type="PANTHER" id="PTHR46825:SF9">
    <property type="entry name" value="BETA-LACTAMASE-RELATED DOMAIN-CONTAINING PROTEIN"/>
    <property type="match status" value="1"/>
</dbReference>
<protein>
    <submittedName>
        <fullName evidence="2">Serine hydrolase domain-containing protein</fullName>
        <ecNumber evidence="2">3.-.-.-</ecNumber>
    </submittedName>
</protein>
<accession>A0ABW6T1Q2</accession>